<dbReference type="Proteomes" id="UP001519460">
    <property type="component" value="Unassembled WGS sequence"/>
</dbReference>
<proteinExistence type="predicted"/>
<protein>
    <submittedName>
        <fullName evidence="1">Uncharacterized protein</fullName>
    </submittedName>
</protein>
<evidence type="ECO:0000313" key="1">
    <source>
        <dbReference type="EMBL" id="KAK7503839.1"/>
    </source>
</evidence>
<gene>
    <name evidence="1" type="ORF">BaRGS_00004962</name>
</gene>
<name>A0ABD0LW10_9CAEN</name>
<dbReference type="EMBL" id="JACVVK020000018">
    <property type="protein sequence ID" value="KAK7503839.1"/>
    <property type="molecule type" value="Genomic_DNA"/>
</dbReference>
<sequence length="84" mass="9386">MYTMCPEGFSVTLRVVAFERHRNGQVNNTDSFYTRVFVSPYLPSPCGVFVSPYLPSPCGVFVSPYLPSPCSVSDAYHLSSLPWE</sequence>
<accession>A0ABD0LW10</accession>
<organism evidence="1 2">
    <name type="scientific">Batillaria attramentaria</name>
    <dbReference type="NCBI Taxonomy" id="370345"/>
    <lineage>
        <taxon>Eukaryota</taxon>
        <taxon>Metazoa</taxon>
        <taxon>Spiralia</taxon>
        <taxon>Lophotrochozoa</taxon>
        <taxon>Mollusca</taxon>
        <taxon>Gastropoda</taxon>
        <taxon>Caenogastropoda</taxon>
        <taxon>Sorbeoconcha</taxon>
        <taxon>Cerithioidea</taxon>
        <taxon>Batillariidae</taxon>
        <taxon>Batillaria</taxon>
    </lineage>
</organism>
<keyword evidence="2" id="KW-1185">Reference proteome</keyword>
<comment type="caution">
    <text evidence="1">The sequence shown here is derived from an EMBL/GenBank/DDBJ whole genome shotgun (WGS) entry which is preliminary data.</text>
</comment>
<evidence type="ECO:0000313" key="2">
    <source>
        <dbReference type="Proteomes" id="UP001519460"/>
    </source>
</evidence>
<reference evidence="1 2" key="1">
    <citation type="journal article" date="2023" name="Sci. Data">
        <title>Genome assembly of the Korean intertidal mud-creeper Batillaria attramentaria.</title>
        <authorList>
            <person name="Patra A.K."/>
            <person name="Ho P.T."/>
            <person name="Jun S."/>
            <person name="Lee S.J."/>
            <person name="Kim Y."/>
            <person name="Won Y.J."/>
        </authorList>
    </citation>
    <scope>NUCLEOTIDE SEQUENCE [LARGE SCALE GENOMIC DNA]</scope>
    <source>
        <strain evidence="1">Wonlab-2016</strain>
    </source>
</reference>
<dbReference type="AlphaFoldDB" id="A0ABD0LW10"/>